<keyword evidence="5" id="KW-0547">Nucleotide-binding</keyword>
<dbReference type="InterPro" id="IPR017871">
    <property type="entry name" value="ABC_transporter-like_CS"/>
</dbReference>
<dbReference type="Gene3D" id="3.40.50.300">
    <property type="entry name" value="P-loop containing nucleotide triphosphate hydrolases"/>
    <property type="match status" value="1"/>
</dbReference>
<feature type="compositionally biased region" description="Low complexity" evidence="9">
    <location>
        <begin position="36"/>
        <end position="55"/>
    </location>
</feature>
<dbReference type="InterPro" id="IPR003439">
    <property type="entry name" value="ABC_transporter-like_ATP-bd"/>
</dbReference>
<evidence type="ECO:0000313" key="12">
    <source>
        <dbReference type="EnsemblMetazoa" id="tetur37g01090.1"/>
    </source>
</evidence>
<dbReference type="InterPro" id="IPR027417">
    <property type="entry name" value="P-loop_NTPase"/>
</dbReference>
<keyword evidence="3" id="KW-0813">Transport</keyword>
<proteinExistence type="inferred from homology"/>
<name>T1L476_TETUR</name>
<feature type="transmembrane region" description="Helical" evidence="10">
    <location>
        <begin position="747"/>
        <end position="769"/>
    </location>
</feature>
<evidence type="ECO:0000256" key="3">
    <source>
        <dbReference type="ARBA" id="ARBA00022448"/>
    </source>
</evidence>
<dbReference type="GO" id="GO:0140359">
    <property type="term" value="F:ABC-type transporter activity"/>
    <property type="evidence" value="ECO:0007669"/>
    <property type="project" value="InterPro"/>
</dbReference>
<keyword evidence="4 10" id="KW-0812">Transmembrane</keyword>
<reference evidence="13" key="1">
    <citation type="submission" date="2011-08" db="EMBL/GenBank/DDBJ databases">
        <authorList>
            <person name="Rombauts S."/>
        </authorList>
    </citation>
    <scope>NUCLEOTIDE SEQUENCE</scope>
    <source>
        <strain evidence="13">London</strain>
    </source>
</reference>
<accession>T1L476</accession>
<dbReference type="eggNOG" id="KOG0061">
    <property type="taxonomic scope" value="Eukaryota"/>
</dbReference>
<dbReference type="HOGENOM" id="CLU_000604_57_6_1"/>
<evidence type="ECO:0000256" key="7">
    <source>
        <dbReference type="ARBA" id="ARBA00022989"/>
    </source>
</evidence>
<dbReference type="GO" id="GO:0005886">
    <property type="term" value="C:plasma membrane"/>
    <property type="evidence" value="ECO:0007669"/>
    <property type="project" value="TreeGrafter"/>
</dbReference>
<keyword evidence="7 10" id="KW-1133">Transmembrane helix</keyword>
<evidence type="ECO:0000313" key="13">
    <source>
        <dbReference type="Proteomes" id="UP000015104"/>
    </source>
</evidence>
<organism evidence="12 13">
    <name type="scientific">Tetranychus urticae</name>
    <name type="common">Two-spotted spider mite</name>
    <dbReference type="NCBI Taxonomy" id="32264"/>
    <lineage>
        <taxon>Eukaryota</taxon>
        <taxon>Metazoa</taxon>
        <taxon>Ecdysozoa</taxon>
        <taxon>Arthropoda</taxon>
        <taxon>Chelicerata</taxon>
        <taxon>Arachnida</taxon>
        <taxon>Acari</taxon>
        <taxon>Acariformes</taxon>
        <taxon>Trombidiformes</taxon>
        <taxon>Prostigmata</taxon>
        <taxon>Eleutherengona</taxon>
        <taxon>Raphignathae</taxon>
        <taxon>Tetranychoidea</taxon>
        <taxon>Tetranychidae</taxon>
        <taxon>Tetranychus</taxon>
    </lineage>
</organism>
<sequence>MSTDSSSSSSLPPTPTTIPLHPSLTRGLSPRLSLESAGSSKSVSTTSSSSCPSSNRTSYLAEAVACSDGRITSGSCSLIWKNLAYTIETSKWSSSSFYGVKRSTSKKVIFTGLSGEVRAGQLTAVIGQSGVGKSTLLESIAGRRKQGLTGEAYLKFVGSTTHQVNSAQVSFIPQKDAHLPCLTVKETLMYASRLKNSESAQRVVSKCKKLNQFDFLTEMDYHNYLITQVQKDLCLGRCWDVKVAKCSGGEIKRLSMAVELISNPKVIILDEPTTGLDATSAFHCIEVLNCLTEMESPPGIIASIHQPSSELLNLFHNVYVIGAGGHCIYNGPTDQLVTHLAQNGLCCPLYHNPAEFIVHVASGRYGEKILTNLASIQAESFENLHAAIKSEEIDVDVDKIDVKRLYEKTNRKQHPTCSHIGLLLTRTWKSTIRQPMLTWLRLSQYLLVGLILSFLHNYKIGELDGCYTDVIKNATLLSGEQNYGQLLARINDNTATIYFALMFLVGAAIVPTVLTFPTEISVVFNERHNGWYSSFSYYIAKIISEIPLSAALPLLFASLFYYFTGQIPEMSRFALFYMIIFLLSIIGQIIGLIMGTIFMDDPPSAVFMSISTLCPIFIVGGFLLRESIIVWFLKPLWYLSYVRYAFASIIVALYGFGRCGTEYKAPLRRSVLPQLTQLVQDEDIGCVYDQYQLNSDCFDEILRECNTTMDYIYKKTIGREEHRLTASVDQYDGSFVMSYYEVTNTQFTVNIIVLVLYSLVLILINYWILIYKIKRKIKK</sequence>
<dbReference type="GO" id="GO:0016887">
    <property type="term" value="F:ATP hydrolysis activity"/>
    <property type="evidence" value="ECO:0007669"/>
    <property type="project" value="InterPro"/>
</dbReference>
<evidence type="ECO:0000256" key="8">
    <source>
        <dbReference type="ARBA" id="ARBA00023136"/>
    </source>
</evidence>
<evidence type="ECO:0000256" key="4">
    <source>
        <dbReference type="ARBA" id="ARBA00022692"/>
    </source>
</evidence>
<dbReference type="InterPro" id="IPR050352">
    <property type="entry name" value="ABCG_transporters"/>
</dbReference>
<evidence type="ECO:0000256" key="9">
    <source>
        <dbReference type="SAM" id="MobiDB-lite"/>
    </source>
</evidence>
<feature type="transmembrane region" description="Helical" evidence="10">
    <location>
        <begin position="636"/>
        <end position="657"/>
    </location>
</feature>
<feature type="domain" description="ABC transporter" evidence="11">
    <location>
        <begin position="95"/>
        <end position="349"/>
    </location>
</feature>
<dbReference type="Pfam" id="PF00005">
    <property type="entry name" value="ABC_tran"/>
    <property type="match status" value="1"/>
</dbReference>
<dbReference type="SUPFAM" id="SSF52540">
    <property type="entry name" value="P-loop containing nucleoside triphosphate hydrolases"/>
    <property type="match status" value="1"/>
</dbReference>
<dbReference type="EMBL" id="CAEY01001064">
    <property type="status" value="NOT_ANNOTATED_CDS"/>
    <property type="molecule type" value="Genomic_DNA"/>
</dbReference>
<evidence type="ECO:0000256" key="10">
    <source>
        <dbReference type="SAM" id="Phobius"/>
    </source>
</evidence>
<evidence type="ECO:0000256" key="6">
    <source>
        <dbReference type="ARBA" id="ARBA00022840"/>
    </source>
</evidence>
<dbReference type="PROSITE" id="PS00211">
    <property type="entry name" value="ABC_TRANSPORTER_1"/>
    <property type="match status" value="1"/>
</dbReference>
<dbReference type="Proteomes" id="UP000015104">
    <property type="component" value="Unassembled WGS sequence"/>
</dbReference>
<protein>
    <recommendedName>
        <fullName evidence="11">ABC transporter domain-containing protein</fullName>
    </recommendedName>
</protein>
<feature type="transmembrane region" description="Helical" evidence="10">
    <location>
        <begin position="495"/>
        <end position="517"/>
    </location>
</feature>
<dbReference type="EnsemblMetazoa" id="tetur37g01090.1">
    <property type="protein sequence ID" value="tetur37g01090.1"/>
    <property type="gene ID" value="tetur37g01090"/>
</dbReference>
<feature type="transmembrane region" description="Helical" evidence="10">
    <location>
        <begin position="436"/>
        <end position="455"/>
    </location>
</feature>
<keyword evidence="6" id="KW-0067">ATP-binding</keyword>
<evidence type="ECO:0000256" key="1">
    <source>
        <dbReference type="ARBA" id="ARBA00004141"/>
    </source>
</evidence>
<feature type="compositionally biased region" description="Low complexity" evidence="9">
    <location>
        <begin position="1"/>
        <end position="25"/>
    </location>
</feature>
<feature type="transmembrane region" description="Helical" evidence="10">
    <location>
        <begin position="575"/>
        <end position="599"/>
    </location>
</feature>
<dbReference type="PANTHER" id="PTHR48041">
    <property type="entry name" value="ABC TRANSPORTER G FAMILY MEMBER 28"/>
    <property type="match status" value="1"/>
</dbReference>
<dbReference type="InterPro" id="IPR013525">
    <property type="entry name" value="ABC2_TM"/>
</dbReference>
<evidence type="ECO:0000256" key="2">
    <source>
        <dbReference type="ARBA" id="ARBA00005814"/>
    </source>
</evidence>
<feature type="transmembrane region" description="Helical" evidence="10">
    <location>
        <begin position="605"/>
        <end position="624"/>
    </location>
</feature>
<comment type="subcellular location">
    <subcellularLocation>
        <location evidence="1">Membrane</location>
        <topology evidence="1">Multi-pass membrane protein</topology>
    </subcellularLocation>
</comment>
<dbReference type="SMART" id="SM00382">
    <property type="entry name" value="AAA"/>
    <property type="match status" value="1"/>
</dbReference>
<evidence type="ECO:0000256" key="5">
    <source>
        <dbReference type="ARBA" id="ARBA00022741"/>
    </source>
</evidence>
<comment type="similarity">
    <text evidence="2">Belongs to the ABC transporter superfamily. ABCG family. Eye pigment precursor importer (TC 3.A.1.204) subfamily.</text>
</comment>
<keyword evidence="8 10" id="KW-0472">Membrane</keyword>
<feature type="region of interest" description="Disordered" evidence="9">
    <location>
        <begin position="1"/>
        <end position="55"/>
    </location>
</feature>
<dbReference type="PROSITE" id="PS50893">
    <property type="entry name" value="ABC_TRANSPORTER_2"/>
    <property type="match status" value="1"/>
</dbReference>
<keyword evidence="13" id="KW-1185">Reference proteome</keyword>
<evidence type="ECO:0000259" key="11">
    <source>
        <dbReference type="PROSITE" id="PS50893"/>
    </source>
</evidence>
<feature type="transmembrane region" description="Helical" evidence="10">
    <location>
        <begin position="537"/>
        <end position="563"/>
    </location>
</feature>
<reference evidence="12" key="2">
    <citation type="submission" date="2015-06" db="UniProtKB">
        <authorList>
            <consortium name="EnsemblMetazoa"/>
        </authorList>
    </citation>
    <scope>IDENTIFICATION</scope>
</reference>
<dbReference type="PANTHER" id="PTHR48041:SF78">
    <property type="entry name" value="ABC TRANSPORTER EXPRESSED IN TRACHEA, ISOFORM A"/>
    <property type="match status" value="1"/>
</dbReference>
<dbReference type="GO" id="GO:0005524">
    <property type="term" value="F:ATP binding"/>
    <property type="evidence" value="ECO:0007669"/>
    <property type="project" value="UniProtKB-KW"/>
</dbReference>
<dbReference type="InterPro" id="IPR003593">
    <property type="entry name" value="AAA+_ATPase"/>
</dbReference>
<dbReference type="AlphaFoldDB" id="T1L476"/>
<dbReference type="Pfam" id="PF01061">
    <property type="entry name" value="ABC2_membrane"/>
    <property type="match status" value="1"/>
</dbReference>